<dbReference type="EMBL" id="LGRX02017320">
    <property type="protein sequence ID" value="KAK3260914.1"/>
    <property type="molecule type" value="Genomic_DNA"/>
</dbReference>
<evidence type="ECO:0000313" key="1">
    <source>
        <dbReference type="EMBL" id="KAK3260914.1"/>
    </source>
</evidence>
<name>A0AAE0KUG5_9CHLO</name>
<dbReference type="InterPro" id="IPR009291">
    <property type="entry name" value="Vps62"/>
</dbReference>
<dbReference type="PANTHER" id="PTHR48219:SF2">
    <property type="entry name" value="VACUOLAR PROTEIN SORTING-ASSOCIATED PROTEIN 62"/>
    <property type="match status" value="1"/>
</dbReference>
<gene>
    <name evidence="1" type="ORF">CYMTET_30153</name>
</gene>
<protein>
    <recommendedName>
        <fullName evidence="3">Peroxin/Ferlin domain-containing protein</fullName>
    </recommendedName>
</protein>
<organism evidence="1 2">
    <name type="scientific">Cymbomonas tetramitiformis</name>
    <dbReference type="NCBI Taxonomy" id="36881"/>
    <lineage>
        <taxon>Eukaryota</taxon>
        <taxon>Viridiplantae</taxon>
        <taxon>Chlorophyta</taxon>
        <taxon>Pyramimonadophyceae</taxon>
        <taxon>Pyramimonadales</taxon>
        <taxon>Pyramimonadaceae</taxon>
        <taxon>Cymbomonas</taxon>
    </lineage>
</organism>
<accession>A0AAE0KUG5</accession>
<keyword evidence="2" id="KW-1185">Reference proteome</keyword>
<feature type="non-terminal residue" evidence="1">
    <location>
        <position position="1"/>
    </location>
</feature>
<reference evidence="1 2" key="1">
    <citation type="journal article" date="2015" name="Genome Biol. Evol.">
        <title>Comparative Genomics of a Bacterivorous Green Alga Reveals Evolutionary Causalities and Consequences of Phago-Mixotrophic Mode of Nutrition.</title>
        <authorList>
            <person name="Burns J.A."/>
            <person name="Paasch A."/>
            <person name="Narechania A."/>
            <person name="Kim E."/>
        </authorList>
    </citation>
    <scope>NUCLEOTIDE SEQUENCE [LARGE SCALE GENOMIC DNA]</scope>
    <source>
        <strain evidence="1 2">PLY_AMNH</strain>
    </source>
</reference>
<dbReference type="Pfam" id="PF06101">
    <property type="entry name" value="Vps62"/>
    <property type="match status" value="3"/>
</dbReference>
<proteinExistence type="predicted"/>
<feature type="non-terminal residue" evidence="1">
    <location>
        <position position="1427"/>
    </location>
</feature>
<evidence type="ECO:0008006" key="3">
    <source>
        <dbReference type="Google" id="ProtNLM"/>
    </source>
</evidence>
<evidence type="ECO:0000313" key="2">
    <source>
        <dbReference type="Proteomes" id="UP001190700"/>
    </source>
</evidence>
<sequence>VIRDSGTLVSPPTGYKLAWRSGDCTGRPGVLAWQPVAPEGFVAVGCVVSAAAMGEAPPPLDAVRCVRRELVMRGVPVSCVAWSPAAGSVWQLNNRFGTFLAQRARCPERHDVFQLRLPLGLQAGASPPAAAKSHDALLDDVEPAEPSPGENTLGELTLVQVPVEEECYWSDVDGEERRTSAVSISGRMPDPQMVLWRAETQLPGVAPLGDYVSEKGGPVTRRPKWVYAAVDMGDGAVAHPKGYECIWRSNAGQAVGRSSLWRPVPPLGYLALGHVAARGHHPPPLDLVYCVRESLLAAEYRAVAEDDGMWNSASGGRPKLAAYRRSPLKRRAAVNCWRADATLCTFLAESIGVAHLHVHTLDWSQLHVLPPTQSLPLRISGDRGPIGAGSEKSFLETCTVVDFRLTWWSKDVKSARAVSFWRPVPPMGFFALGDCMRAGYVPPTSLLVCRERGGTALLAAPTGFTQVWADNGRNGRSFSLWRPVAPPGYVALGCLASQGHERPLFSAVRCVRRDLARSLRAEQLEPEARAFCETDASGRLGNRPFSVWPLQQSLCTFAAVGDHQPPPEGLRWSMSTVTATDVATPTGVKPLAEEFMASERVIRMTAAVDDVKLTVADDRGRAEVPLLEVHVQRLNACIQGRSSEVELAGELRACVDSFNQRQQAWEPVLESVPVTLGGSFCGPCNSKGLPPGIHLEVAAKEEMNLVLSQGGLRAMLLAAQGLGGAAGGELPEHPAGTSHFTETVFTNSTGRAVWTKQEVRGRTVVVELPAGGVIRVEPPQASEAELLRGRSTYTAAPTLAISVQHAAGLALAPAAVPYKLVCFFFLPPHGDSTGIPEDLHACHTCTRAVSVTAGRADTTEAPGPSWGETVIIQMHASEPPQSGEAGRALQVVLADVGACGAGVIASGRVLLDQELQQAWIGGGRHTVECVLDCHPGTKELALQSKAALRLELCDMQVLLGDQQRDLKQARISISEHRGAVSMFALSIFSTGPWIPVGRVLGAQRKLAIAAKGVAMVLEPKSAGSAEGTAGVKLVGMHVRAPTEVYNATDLELHLALGDKPGTAEELQRGSGSSMYDVVEEEVLENERYQNLLGFMRSLDKKWPSFSTMSGFHTSMESTELPSGWHWTDTWSVDTTAPGTDADGWWYGADWPELKPPFVKRTCDSSCYVRRRRWTRPRQKMADASVTTPRGALEAGVEVLGTLQPGSRLPLPMKAVFAKKDTLDLHLQPASRSPGPAGGTAGRPAERAFTWSRTPMFSVLQPGVKVLRCFATDGGSQQPVMLCMQSAQQRVTKLNEVLSEPDWTVTLVPPITLENLLPYDATYTVWELQSATKGPCVVQSGTVGSMARVYVYTADVRRSVLLTWSLQVSLQPPRSQPTVNLGEHDAVSTQNVQQPGRAAKLPGSAVSSHVCSLCADSVSIQPPQLVCS</sequence>
<dbReference type="Proteomes" id="UP001190700">
    <property type="component" value="Unassembled WGS sequence"/>
</dbReference>
<comment type="caution">
    <text evidence="1">The sequence shown here is derived from an EMBL/GenBank/DDBJ whole genome shotgun (WGS) entry which is preliminary data.</text>
</comment>
<dbReference type="PANTHER" id="PTHR48219">
    <property type="entry name" value="VACUOLAR PROTEIN SORTING-ASSOCIATED PROTEIN 62-RELATED"/>
    <property type="match status" value="1"/>
</dbReference>